<evidence type="ECO:0000313" key="8">
    <source>
        <dbReference type="EMBL" id="OCH92119.1"/>
    </source>
</evidence>
<sequence length="675" mass="74040">MSTPAKILTVGSAAGHIKDLFAKIKAIDAKHGKFDFALCLGDFFGPPKDEVEEYGEDDELTQLLDGRLEAPLECFIMQGEHPLPTPVIEKFAKTGSALALNVNLLHKSGLINTAKGLRIACLGGIYESNIYAAAEEAHGFTSPYFTAQTVEKLLSNTLTTSKPQDQNYTSLAAIKATAAASHHVDILVSNVWPADITHFSDAPLPAPELASIGVEPVAEVVRQTKPRYHFAAGGGQPPKFWEREPFVWEDENGRVTRFVSLGAFGAEATAGKKQRWFYAFSITPDTPTTAPPPRPANATQNPFTEVVQRPQKRQFDDSEPNFRWSEGQPQPGKRSRTDGDQSKPRPGYKCKICDSPEHFISDCPDRVKPREGYICNICKEPGHFVRDCPTKHQVGDTGGRKPREGYVCRACGSELHYIQDCPLAKQTTHANGGRNRGPPKEIGPDECWFCLSNPNLAKHLIVSIGTECYVTLPKGQIIPTHSGANHPNAPAVPGGGHVLIVPITHYPTYSTIPLDIKGPIVEETEKYKSALRAMYAKHDAVPVAFEVGRLSAKGGHAHVQVVPVPKKLENRVEEAFLSEGRAQGIEWETDPDEALRQCSGGRGSYFRVDLPDGRKMVHIMRDGVPFSVQFGRQVLVSLLGMPDRFDWKACVQSEEEDKEDAQALKAAFAPFDPSL</sequence>
<dbReference type="Pfam" id="PF04676">
    <property type="entry name" value="CwfJ_C_2"/>
    <property type="match status" value="1"/>
</dbReference>
<name>A0A8E2AZS3_9APHY</name>
<evidence type="ECO:0000256" key="2">
    <source>
        <dbReference type="ARBA" id="ARBA00022723"/>
    </source>
</evidence>
<dbReference type="InterPro" id="IPR040194">
    <property type="entry name" value="Cwf19-like"/>
</dbReference>
<dbReference type="CDD" id="cd07380">
    <property type="entry name" value="MPP_CWF19_N"/>
    <property type="match status" value="1"/>
</dbReference>
<evidence type="ECO:0000259" key="7">
    <source>
        <dbReference type="PROSITE" id="PS50158"/>
    </source>
</evidence>
<evidence type="ECO:0000256" key="1">
    <source>
        <dbReference type="ARBA" id="ARBA00022664"/>
    </source>
</evidence>
<dbReference type="Proteomes" id="UP000250043">
    <property type="component" value="Unassembled WGS sequence"/>
</dbReference>
<keyword evidence="4" id="KW-0862">Zinc</keyword>
<dbReference type="GO" id="GO:0061632">
    <property type="term" value="F:RNA lariat debranching enzyme activator activity"/>
    <property type="evidence" value="ECO:0007669"/>
    <property type="project" value="TreeGrafter"/>
</dbReference>
<dbReference type="EMBL" id="KV722374">
    <property type="protein sequence ID" value="OCH92119.1"/>
    <property type="molecule type" value="Genomic_DNA"/>
</dbReference>
<keyword evidence="1" id="KW-0507">mRNA processing</keyword>
<dbReference type="PANTHER" id="PTHR12072:SF4">
    <property type="entry name" value="CWF19-LIKE PROTEIN 1"/>
    <property type="match status" value="1"/>
</dbReference>
<dbReference type="GO" id="GO:0071014">
    <property type="term" value="C:post-mRNA release spliceosomal complex"/>
    <property type="evidence" value="ECO:0007669"/>
    <property type="project" value="TreeGrafter"/>
</dbReference>
<dbReference type="AlphaFoldDB" id="A0A8E2AZS3"/>
<feature type="region of interest" description="Disordered" evidence="6">
    <location>
        <begin position="283"/>
        <end position="349"/>
    </location>
</feature>
<evidence type="ECO:0000256" key="5">
    <source>
        <dbReference type="PROSITE-ProRule" id="PRU00047"/>
    </source>
</evidence>
<dbReference type="SUPFAM" id="SSF57756">
    <property type="entry name" value="Retrovirus zinc finger-like domains"/>
    <property type="match status" value="1"/>
</dbReference>
<keyword evidence="2" id="KW-0479">Metal-binding</keyword>
<protein>
    <submittedName>
        <fullName evidence="8">Nuclear protein</fullName>
    </submittedName>
</protein>
<keyword evidence="9" id="KW-1185">Reference proteome</keyword>
<feature type="domain" description="CCHC-type" evidence="7">
    <location>
        <begin position="375"/>
        <end position="389"/>
    </location>
</feature>
<dbReference type="PANTHER" id="PTHR12072">
    <property type="entry name" value="CWF19, CELL CYCLE CONTROL PROTEIN"/>
    <property type="match status" value="1"/>
</dbReference>
<dbReference type="OrthoDB" id="444325at2759"/>
<dbReference type="InterPro" id="IPR006767">
    <property type="entry name" value="Cwf19-like_C_dom-2"/>
</dbReference>
<dbReference type="InterPro" id="IPR001878">
    <property type="entry name" value="Znf_CCHC"/>
</dbReference>
<evidence type="ECO:0000256" key="4">
    <source>
        <dbReference type="ARBA" id="ARBA00022833"/>
    </source>
</evidence>
<dbReference type="GO" id="GO:0008270">
    <property type="term" value="F:zinc ion binding"/>
    <property type="evidence" value="ECO:0007669"/>
    <property type="project" value="UniProtKB-KW"/>
</dbReference>
<dbReference type="InterPro" id="IPR036265">
    <property type="entry name" value="HIT-like_sf"/>
</dbReference>
<gene>
    <name evidence="8" type="ORF">OBBRIDRAFT_791631</name>
</gene>
<proteinExistence type="predicted"/>
<evidence type="ECO:0000256" key="6">
    <source>
        <dbReference type="SAM" id="MobiDB-lite"/>
    </source>
</evidence>
<dbReference type="InterPro" id="IPR025829">
    <property type="entry name" value="Zn_knuckle_CX2CX3GHX4C"/>
</dbReference>
<dbReference type="SUPFAM" id="SSF54197">
    <property type="entry name" value="HIT-like"/>
    <property type="match status" value="1"/>
</dbReference>
<dbReference type="InterPro" id="IPR006768">
    <property type="entry name" value="Cwf19-like_C_dom-1"/>
</dbReference>
<organism evidence="8 9">
    <name type="scientific">Obba rivulosa</name>
    <dbReference type="NCBI Taxonomy" id="1052685"/>
    <lineage>
        <taxon>Eukaryota</taxon>
        <taxon>Fungi</taxon>
        <taxon>Dikarya</taxon>
        <taxon>Basidiomycota</taxon>
        <taxon>Agaricomycotina</taxon>
        <taxon>Agaricomycetes</taxon>
        <taxon>Polyporales</taxon>
        <taxon>Gelatoporiaceae</taxon>
        <taxon>Obba</taxon>
    </lineage>
</organism>
<dbReference type="GO" id="GO:0003676">
    <property type="term" value="F:nucleic acid binding"/>
    <property type="evidence" value="ECO:0007669"/>
    <property type="project" value="InterPro"/>
</dbReference>
<dbReference type="Gene3D" id="4.10.60.10">
    <property type="entry name" value="Zinc finger, CCHC-type"/>
    <property type="match status" value="1"/>
</dbReference>
<dbReference type="Pfam" id="PF04677">
    <property type="entry name" value="CwfJ_C_1"/>
    <property type="match status" value="1"/>
</dbReference>
<dbReference type="InterPro" id="IPR036875">
    <property type="entry name" value="Znf_CCHC_sf"/>
</dbReference>
<evidence type="ECO:0000256" key="3">
    <source>
        <dbReference type="ARBA" id="ARBA00022771"/>
    </source>
</evidence>
<evidence type="ECO:0000313" key="9">
    <source>
        <dbReference type="Proteomes" id="UP000250043"/>
    </source>
</evidence>
<dbReference type="Gene3D" id="3.30.428.10">
    <property type="entry name" value="HIT-like"/>
    <property type="match status" value="1"/>
</dbReference>
<dbReference type="GO" id="GO:0000398">
    <property type="term" value="P:mRNA splicing, via spliceosome"/>
    <property type="evidence" value="ECO:0007669"/>
    <property type="project" value="TreeGrafter"/>
</dbReference>
<dbReference type="SMART" id="SM00343">
    <property type="entry name" value="ZnF_C2HC"/>
    <property type="match status" value="3"/>
</dbReference>
<keyword evidence="3 5" id="KW-0863">Zinc-finger</keyword>
<accession>A0A8E2AZS3</accession>
<dbReference type="Pfam" id="PF13696">
    <property type="entry name" value="zf-CCHC_2"/>
    <property type="match status" value="3"/>
</dbReference>
<dbReference type="PROSITE" id="PS50158">
    <property type="entry name" value="ZF_CCHC"/>
    <property type="match status" value="1"/>
</dbReference>
<reference evidence="8 9" key="1">
    <citation type="submission" date="2016-07" db="EMBL/GenBank/DDBJ databases">
        <title>Draft genome of the white-rot fungus Obba rivulosa 3A-2.</title>
        <authorList>
            <consortium name="DOE Joint Genome Institute"/>
            <person name="Miettinen O."/>
            <person name="Riley R."/>
            <person name="Acob R."/>
            <person name="Barry K."/>
            <person name="Cullen D."/>
            <person name="De Vries R."/>
            <person name="Hainaut M."/>
            <person name="Hatakka A."/>
            <person name="Henrissat B."/>
            <person name="Hilden K."/>
            <person name="Kuo R."/>
            <person name="Labutti K."/>
            <person name="Lipzen A."/>
            <person name="Makela M.R."/>
            <person name="Sandor L."/>
            <person name="Spatafora J.W."/>
            <person name="Grigoriev I.V."/>
            <person name="Hibbett D.S."/>
        </authorList>
    </citation>
    <scope>NUCLEOTIDE SEQUENCE [LARGE SCALE GENOMIC DNA]</scope>
    <source>
        <strain evidence="8 9">3A-2</strain>
    </source>
</reference>